<keyword evidence="9" id="KW-1185">Reference proteome</keyword>
<evidence type="ECO:0000256" key="7">
    <source>
        <dbReference type="RuleBase" id="RU363107"/>
    </source>
</evidence>
<comment type="subcellular location">
    <subcellularLocation>
        <location evidence="2 7">Membrane</location>
        <topology evidence="2 7">Multi-pass membrane protein</topology>
    </subcellularLocation>
</comment>
<dbReference type="AlphaFoldDB" id="A0A9D5DAI8"/>
<feature type="transmembrane region" description="Helical" evidence="7">
    <location>
        <begin position="186"/>
        <end position="212"/>
    </location>
</feature>
<name>A0A9D5DAI8_9LILI</name>
<keyword evidence="5 7" id="KW-1133">Transmembrane helix</keyword>
<dbReference type="OrthoDB" id="779054at2759"/>
<dbReference type="GO" id="GO:0005783">
    <property type="term" value="C:endoplasmic reticulum"/>
    <property type="evidence" value="ECO:0007669"/>
    <property type="project" value="TreeGrafter"/>
</dbReference>
<evidence type="ECO:0000256" key="1">
    <source>
        <dbReference type="ARBA" id="ARBA00002501"/>
    </source>
</evidence>
<keyword evidence="6 7" id="KW-0472">Membrane</keyword>
<proteinExistence type="inferred from homology"/>
<comment type="caution">
    <text evidence="8">The sequence shown here is derived from an EMBL/GenBank/DDBJ whole genome shotgun (WGS) entry which is preliminary data.</text>
</comment>
<protein>
    <recommendedName>
        <fullName evidence="7">PRA1 family protein</fullName>
    </recommendedName>
</protein>
<evidence type="ECO:0000256" key="4">
    <source>
        <dbReference type="ARBA" id="ARBA00022692"/>
    </source>
</evidence>
<dbReference type="PANTHER" id="PTHR19317">
    <property type="entry name" value="PRENYLATED RAB ACCEPTOR 1-RELATED"/>
    <property type="match status" value="1"/>
</dbReference>
<organism evidence="8 9">
    <name type="scientific">Dioscorea zingiberensis</name>
    <dbReference type="NCBI Taxonomy" id="325984"/>
    <lineage>
        <taxon>Eukaryota</taxon>
        <taxon>Viridiplantae</taxon>
        <taxon>Streptophyta</taxon>
        <taxon>Embryophyta</taxon>
        <taxon>Tracheophyta</taxon>
        <taxon>Spermatophyta</taxon>
        <taxon>Magnoliopsida</taxon>
        <taxon>Liliopsida</taxon>
        <taxon>Dioscoreales</taxon>
        <taxon>Dioscoreaceae</taxon>
        <taxon>Dioscorea</taxon>
    </lineage>
</organism>
<comment type="similarity">
    <text evidence="3 7">Belongs to the PRA1 family.</text>
</comment>
<evidence type="ECO:0000313" key="8">
    <source>
        <dbReference type="EMBL" id="KAJ0988226.1"/>
    </source>
</evidence>
<gene>
    <name evidence="8" type="ORF">J5N97_006582</name>
</gene>
<keyword evidence="4 7" id="KW-0812">Transmembrane</keyword>
<feature type="transmembrane region" description="Helical" evidence="7">
    <location>
        <begin position="130"/>
        <end position="157"/>
    </location>
</feature>
<evidence type="ECO:0000256" key="2">
    <source>
        <dbReference type="ARBA" id="ARBA00004141"/>
    </source>
</evidence>
<dbReference type="EMBL" id="JAGGNH010000001">
    <property type="protein sequence ID" value="KAJ0988226.1"/>
    <property type="molecule type" value="Genomic_DNA"/>
</dbReference>
<accession>A0A9D5DAI8</accession>
<evidence type="ECO:0000256" key="6">
    <source>
        <dbReference type="ARBA" id="ARBA00023136"/>
    </source>
</evidence>
<dbReference type="Pfam" id="PF03208">
    <property type="entry name" value="PRA1"/>
    <property type="match status" value="1"/>
</dbReference>
<reference evidence="8" key="1">
    <citation type="submission" date="2021-03" db="EMBL/GenBank/DDBJ databases">
        <authorList>
            <person name="Li Z."/>
            <person name="Yang C."/>
        </authorList>
    </citation>
    <scope>NUCLEOTIDE SEQUENCE</scope>
    <source>
        <strain evidence="8">Dzin_1.0</strain>
        <tissue evidence="8">Leaf</tissue>
    </source>
</reference>
<evidence type="ECO:0000313" key="9">
    <source>
        <dbReference type="Proteomes" id="UP001085076"/>
    </source>
</evidence>
<comment type="function">
    <text evidence="1 7">May be involved in both secretory and endocytic intracellular trafficking in the endosomal/prevacuolar compartments.</text>
</comment>
<reference evidence="8" key="2">
    <citation type="journal article" date="2022" name="Hortic Res">
        <title>The genome of Dioscorea zingiberensis sheds light on the biosynthesis, origin and evolution of the medicinally important diosgenin saponins.</title>
        <authorList>
            <person name="Li Y."/>
            <person name="Tan C."/>
            <person name="Li Z."/>
            <person name="Guo J."/>
            <person name="Li S."/>
            <person name="Chen X."/>
            <person name="Wang C."/>
            <person name="Dai X."/>
            <person name="Yang H."/>
            <person name="Song W."/>
            <person name="Hou L."/>
            <person name="Xu J."/>
            <person name="Tong Z."/>
            <person name="Xu A."/>
            <person name="Yuan X."/>
            <person name="Wang W."/>
            <person name="Yang Q."/>
            <person name="Chen L."/>
            <person name="Sun Z."/>
            <person name="Wang K."/>
            <person name="Pan B."/>
            <person name="Chen J."/>
            <person name="Bao Y."/>
            <person name="Liu F."/>
            <person name="Qi X."/>
            <person name="Gang D.R."/>
            <person name="Wen J."/>
            <person name="Li J."/>
        </authorList>
    </citation>
    <scope>NUCLEOTIDE SEQUENCE</scope>
    <source>
        <strain evidence="8">Dzin_1.0</strain>
    </source>
</reference>
<keyword evidence="7" id="KW-0813">Transport</keyword>
<dbReference type="GO" id="GO:0016020">
    <property type="term" value="C:membrane"/>
    <property type="evidence" value="ECO:0007669"/>
    <property type="project" value="UniProtKB-SubCell"/>
</dbReference>
<dbReference type="PANTHER" id="PTHR19317:SF1">
    <property type="entry name" value="PRA1 FAMILY PROTEIN H"/>
    <property type="match status" value="1"/>
</dbReference>
<evidence type="ECO:0000256" key="5">
    <source>
        <dbReference type="ARBA" id="ARBA00022989"/>
    </source>
</evidence>
<dbReference type="GO" id="GO:0016192">
    <property type="term" value="P:vesicle-mediated transport"/>
    <property type="evidence" value="ECO:0007669"/>
    <property type="project" value="TreeGrafter"/>
</dbReference>
<evidence type="ECO:0000256" key="3">
    <source>
        <dbReference type="ARBA" id="ARBA00006483"/>
    </source>
</evidence>
<sequence length="244" mass="27152">MSFSANPFALSVPDSAFEDWLQDTGYLSILDSPAVPPPSSARQSKQITAPTIAGTTTIFASALCFFRTLVSILTLNPLAKLAADDFSAPTPSWTNAFIGPAYSYSWPLDPAQARLRVLENVRRYARNYSALAIVFFACSLYQMPISLLGLILGLGFWELLRFCCDSLELERRHPQMKQVLIRFTQIATAIVLYLCNIQMSLICAISISYLVLILHASFRKLTPSKQSNHQKRSLIKTLRLPAAK</sequence>
<dbReference type="Proteomes" id="UP001085076">
    <property type="component" value="Miscellaneous, Linkage group lg01"/>
</dbReference>
<dbReference type="GO" id="GO:0005794">
    <property type="term" value="C:Golgi apparatus"/>
    <property type="evidence" value="ECO:0007669"/>
    <property type="project" value="TreeGrafter"/>
</dbReference>
<dbReference type="InterPro" id="IPR004895">
    <property type="entry name" value="Prenylated_rab_accept_PRA1"/>
</dbReference>